<evidence type="ECO:0000313" key="3">
    <source>
        <dbReference type="Proteomes" id="UP001217044"/>
    </source>
</evidence>
<dbReference type="SUPFAM" id="SSF82549">
    <property type="entry name" value="DAK1/DegV-like"/>
    <property type="match status" value="1"/>
</dbReference>
<dbReference type="InterPro" id="IPR043168">
    <property type="entry name" value="DegV_C"/>
</dbReference>
<dbReference type="InterPro" id="IPR003797">
    <property type="entry name" value="DegV"/>
</dbReference>
<dbReference type="PANTHER" id="PTHR33434:SF2">
    <property type="entry name" value="FATTY ACID-BINDING PROTEIN TM_1468"/>
    <property type="match status" value="1"/>
</dbReference>
<dbReference type="PANTHER" id="PTHR33434">
    <property type="entry name" value="DEGV DOMAIN-CONTAINING PROTEIN DR_1986-RELATED"/>
    <property type="match status" value="1"/>
</dbReference>
<sequence>MNSIVLTDSTSDLEAGQADAIGLRVIPLTVHFDGHDWLDHQELGSDELFRRVDAGAGMPITAPPSVQAYRDTLDDLLRTHDHVFAVHLSSRLSDTYAHATEAARSFPGRVTVHDSWQSAAGLALQAERAARLLRDGVPAAQVAAALTALRPYATTRMCLNTLSYLQRSGRIGGAAALVGGLLNMKPIIGLRDGRVEPFTRALGTRRALNSMTEQLRACARELPHGRVAFFHNGAPDSVEALRFEARRLGVQESMTLGLGTVLSAHGGPGVFGFSFEPAKVWQNFRAY</sequence>
<keyword evidence="1" id="KW-0446">Lipid-binding</keyword>
<accession>A0ABY7V3S5</accession>
<organism evidence="2 3">
    <name type="scientific">Deinococcus aquaticus</name>
    <dbReference type="NCBI Taxonomy" id="328692"/>
    <lineage>
        <taxon>Bacteria</taxon>
        <taxon>Thermotogati</taxon>
        <taxon>Deinococcota</taxon>
        <taxon>Deinococci</taxon>
        <taxon>Deinococcales</taxon>
        <taxon>Deinococcaceae</taxon>
        <taxon>Deinococcus</taxon>
    </lineage>
</organism>
<evidence type="ECO:0000256" key="1">
    <source>
        <dbReference type="ARBA" id="ARBA00023121"/>
    </source>
</evidence>
<dbReference type="InterPro" id="IPR050270">
    <property type="entry name" value="DegV_domain_contain"/>
</dbReference>
<dbReference type="NCBIfam" id="TIGR00762">
    <property type="entry name" value="DegV"/>
    <property type="match status" value="1"/>
</dbReference>
<name>A0ABY7V3S5_9DEIO</name>
<dbReference type="RefSeq" id="WP_273990512.1">
    <property type="nucleotide sequence ID" value="NZ_BAABQT010000019.1"/>
</dbReference>
<dbReference type="Gene3D" id="3.40.50.10170">
    <property type="match status" value="1"/>
</dbReference>
<proteinExistence type="predicted"/>
<dbReference type="PROSITE" id="PS51482">
    <property type="entry name" value="DEGV"/>
    <property type="match status" value="1"/>
</dbReference>
<dbReference type="Proteomes" id="UP001217044">
    <property type="component" value="Chromosome"/>
</dbReference>
<dbReference type="Gene3D" id="3.30.1180.10">
    <property type="match status" value="1"/>
</dbReference>
<reference evidence="2 3" key="1">
    <citation type="submission" date="2022-12" db="EMBL/GenBank/DDBJ databases">
        <title>Genome Sequence of Deinococcus aquaticus Type Strain PB314.</title>
        <authorList>
            <person name="Albert C."/>
            <person name="Hill J."/>
            <person name="Boren L."/>
            <person name="Scholz-Ng S."/>
            <person name="Fatema N."/>
            <person name="Grosso R."/>
            <person name="Soboslay E."/>
            <person name="Tuohy J."/>
        </authorList>
    </citation>
    <scope>NUCLEOTIDE SEQUENCE [LARGE SCALE GENOMIC DNA]</scope>
    <source>
        <strain evidence="2 3">PB-314</strain>
    </source>
</reference>
<dbReference type="EMBL" id="CP115165">
    <property type="protein sequence ID" value="WDA59851.1"/>
    <property type="molecule type" value="Genomic_DNA"/>
</dbReference>
<protein>
    <submittedName>
        <fullName evidence="2">DegV family protein</fullName>
    </submittedName>
</protein>
<keyword evidence="3" id="KW-1185">Reference proteome</keyword>
<evidence type="ECO:0000313" key="2">
    <source>
        <dbReference type="EMBL" id="WDA59851.1"/>
    </source>
</evidence>
<gene>
    <name evidence="2" type="ORF">M8445_06530</name>
</gene>
<dbReference type="Pfam" id="PF02645">
    <property type="entry name" value="DegV"/>
    <property type="match status" value="1"/>
</dbReference>